<dbReference type="EMBL" id="JAGQHR010000542">
    <property type="protein sequence ID" value="MCA9729003.1"/>
    <property type="molecule type" value="Genomic_DNA"/>
</dbReference>
<feature type="compositionally biased region" description="Polar residues" evidence="1">
    <location>
        <begin position="226"/>
        <end position="247"/>
    </location>
</feature>
<evidence type="ECO:0000256" key="1">
    <source>
        <dbReference type="SAM" id="MobiDB-lite"/>
    </source>
</evidence>
<feature type="signal peptide" evidence="2">
    <location>
        <begin position="1"/>
        <end position="24"/>
    </location>
</feature>
<evidence type="ECO:0000313" key="4">
    <source>
        <dbReference type="Proteomes" id="UP000697710"/>
    </source>
</evidence>
<feature type="chain" id="PRO_5037027271" evidence="2">
    <location>
        <begin position="25"/>
        <end position="339"/>
    </location>
</feature>
<comment type="caution">
    <text evidence="3">The sequence shown here is derived from an EMBL/GenBank/DDBJ whole genome shotgun (WGS) entry which is preliminary data.</text>
</comment>
<proteinExistence type="predicted"/>
<reference evidence="3" key="2">
    <citation type="journal article" date="2021" name="Microbiome">
        <title>Successional dynamics and alternative stable states in a saline activated sludge microbial community over 9 years.</title>
        <authorList>
            <person name="Wang Y."/>
            <person name="Ye J."/>
            <person name="Ju F."/>
            <person name="Liu L."/>
            <person name="Boyd J.A."/>
            <person name="Deng Y."/>
            <person name="Parks D.H."/>
            <person name="Jiang X."/>
            <person name="Yin X."/>
            <person name="Woodcroft B.J."/>
            <person name="Tyson G.W."/>
            <person name="Hugenholtz P."/>
            <person name="Polz M.F."/>
            <person name="Zhang T."/>
        </authorList>
    </citation>
    <scope>NUCLEOTIDE SEQUENCE</scope>
    <source>
        <strain evidence="3">HKST-UBA01</strain>
    </source>
</reference>
<organism evidence="3 4">
    <name type="scientific">Eiseniibacteriota bacterium</name>
    <dbReference type="NCBI Taxonomy" id="2212470"/>
    <lineage>
        <taxon>Bacteria</taxon>
        <taxon>Candidatus Eiseniibacteriota</taxon>
    </lineage>
</organism>
<reference evidence="3" key="1">
    <citation type="submission" date="2020-04" db="EMBL/GenBank/DDBJ databases">
        <authorList>
            <person name="Zhang T."/>
        </authorList>
    </citation>
    <scope>NUCLEOTIDE SEQUENCE</scope>
    <source>
        <strain evidence="3">HKST-UBA01</strain>
    </source>
</reference>
<feature type="region of interest" description="Disordered" evidence="1">
    <location>
        <begin position="202"/>
        <end position="247"/>
    </location>
</feature>
<name>A0A956M1C5_UNCEI</name>
<gene>
    <name evidence="3" type="ORF">KC729_15025</name>
</gene>
<evidence type="ECO:0000313" key="3">
    <source>
        <dbReference type="EMBL" id="MCA9729003.1"/>
    </source>
</evidence>
<evidence type="ECO:0000256" key="2">
    <source>
        <dbReference type="SAM" id="SignalP"/>
    </source>
</evidence>
<keyword evidence="2" id="KW-0732">Signal</keyword>
<accession>A0A956M1C5</accession>
<dbReference type="AlphaFoldDB" id="A0A956M1C5"/>
<dbReference type="Proteomes" id="UP000697710">
    <property type="component" value="Unassembled WGS sequence"/>
</dbReference>
<sequence>MLRSLVVTTTLATLALVHSTPAHTWAGPRDVRVSTGVLVVSSDSSAVVPPFPEDPGTLRCSVPLGDDPIQFFVMGAFRSDQADASAGLRAVTFGLRYDEDAVRILDHGPCGSRFLEIPAGSWPGSGSGTAVAWGDGLAGDVVPLYRFVVKAYARTEIEVVGHPTQGAMFGRGDYSMETIEGFGRIGFGMPGFNPEPTVAEVPTSAEWQPQFDGSRTRKGQARRESPPTQGSFVYDLGSSSHADTPESSIFRGSAEHVYLRAFATGSGRGGFRDSTPPDVHVRGARADVSGLSVFPDNGGTSDIWQVGYYTISLDSDQVCEVELRPASRPGGKLPVIVLE</sequence>
<protein>
    <submittedName>
        <fullName evidence="3">Uncharacterized protein</fullName>
    </submittedName>
</protein>